<dbReference type="EMBL" id="JAROCG010000001">
    <property type="protein sequence ID" value="MDN4611983.1"/>
    <property type="molecule type" value="Genomic_DNA"/>
</dbReference>
<sequence>MTDAVPAAAPSTTGADGPAAPGPGSTAELTIGRPAHGGHFVARHEGRVVFVRHALPGEVVRVRFTETDDDASFWRADAVEVLQASPHRVTHPWPVADALKAAARGRATVGGAEFGHIDLAEQRRLKAQIFEEQLSRLAKTDRAVTVEAAPGEAADGLAWRTRAAFAVDAAGRLAMHLHRSHEVVPVRDMPLAVAAINDLRLWTLELTGIERVDVAVPSGGGEPLVLLVPAAGTTPRRVASVASSIDSASVGVLDAESGQVQRLKGRTWLQESVLGIDYRVTGAGFWQIHRGAPEALVTAVLDGVQPAAGERIADLYAGVGLFTVPLARAVGPDGAVLSVEGSPGTSRDARRNLHGQDHVSIVQGRVDAVLGRWTEPLDVVLLDPPRAGAGRKVVRQIVQARPRAVGYVSCDPASFARDLGYFLGAGWSLDALRVFDLYPHTHHMESFARLLPPPA</sequence>
<evidence type="ECO:0000313" key="8">
    <source>
        <dbReference type="Proteomes" id="UP001174209"/>
    </source>
</evidence>
<evidence type="ECO:0000256" key="3">
    <source>
        <dbReference type="ARBA" id="ARBA00022691"/>
    </source>
</evidence>
<feature type="region of interest" description="Disordered" evidence="5">
    <location>
        <begin position="1"/>
        <end position="27"/>
    </location>
</feature>
<evidence type="ECO:0000259" key="6">
    <source>
        <dbReference type="PROSITE" id="PS50926"/>
    </source>
</evidence>
<accession>A0ABT8K4Q4</accession>
<dbReference type="Pfam" id="PF05958">
    <property type="entry name" value="tRNA_U5-meth_tr"/>
    <property type="match status" value="1"/>
</dbReference>
<organism evidence="7 8">
    <name type="scientific">Arthrobacter burdickii</name>
    <dbReference type="NCBI Taxonomy" id="3035920"/>
    <lineage>
        <taxon>Bacteria</taxon>
        <taxon>Bacillati</taxon>
        <taxon>Actinomycetota</taxon>
        <taxon>Actinomycetes</taxon>
        <taxon>Micrococcales</taxon>
        <taxon>Micrococcaceae</taxon>
        <taxon>Arthrobacter</taxon>
    </lineage>
</organism>
<evidence type="ECO:0000256" key="4">
    <source>
        <dbReference type="PROSITE-ProRule" id="PRU01024"/>
    </source>
</evidence>
<dbReference type="Gene3D" id="2.40.50.140">
    <property type="entry name" value="Nucleic acid-binding proteins"/>
    <property type="match status" value="1"/>
</dbReference>
<keyword evidence="2 4" id="KW-0808">Transferase</keyword>
<feature type="active site" description="Nucleophile" evidence="4">
    <location>
        <position position="410"/>
    </location>
</feature>
<dbReference type="PANTHER" id="PTHR11061:SF30">
    <property type="entry name" value="TRNA (URACIL(54)-C(5))-METHYLTRANSFERASE"/>
    <property type="match status" value="1"/>
</dbReference>
<dbReference type="SUPFAM" id="SSF50249">
    <property type="entry name" value="Nucleic acid-binding proteins"/>
    <property type="match status" value="1"/>
</dbReference>
<comment type="caution">
    <text evidence="7">The sequence shown here is derived from an EMBL/GenBank/DDBJ whole genome shotgun (WGS) entry which is preliminary data.</text>
</comment>
<dbReference type="Proteomes" id="UP001174209">
    <property type="component" value="Unassembled WGS sequence"/>
</dbReference>
<dbReference type="InterPro" id="IPR029063">
    <property type="entry name" value="SAM-dependent_MTases_sf"/>
</dbReference>
<dbReference type="CDD" id="cd02440">
    <property type="entry name" value="AdoMet_MTases"/>
    <property type="match status" value="1"/>
</dbReference>
<dbReference type="RefSeq" id="WP_301228352.1">
    <property type="nucleotide sequence ID" value="NZ_JAROCG010000001.1"/>
</dbReference>
<dbReference type="InterPro" id="IPR002792">
    <property type="entry name" value="TRAM_dom"/>
</dbReference>
<evidence type="ECO:0000313" key="7">
    <source>
        <dbReference type="EMBL" id="MDN4611983.1"/>
    </source>
</evidence>
<feature type="binding site" evidence="4">
    <location>
        <position position="340"/>
    </location>
    <ligand>
        <name>S-adenosyl-L-methionine</name>
        <dbReference type="ChEBI" id="CHEBI:59789"/>
    </ligand>
</feature>
<evidence type="ECO:0000256" key="2">
    <source>
        <dbReference type="ARBA" id="ARBA00022679"/>
    </source>
</evidence>
<dbReference type="Gene3D" id="2.40.50.1070">
    <property type="match status" value="1"/>
</dbReference>
<dbReference type="SUPFAM" id="SSF53335">
    <property type="entry name" value="S-adenosyl-L-methionine-dependent methyltransferases"/>
    <property type="match status" value="1"/>
</dbReference>
<keyword evidence="8" id="KW-1185">Reference proteome</keyword>
<evidence type="ECO:0000256" key="1">
    <source>
        <dbReference type="ARBA" id="ARBA00022603"/>
    </source>
</evidence>
<protein>
    <submittedName>
        <fullName evidence="7">TRAM domain-containing protein</fullName>
    </submittedName>
</protein>
<keyword evidence="3 4" id="KW-0949">S-adenosyl-L-methionine</keyword>
<name>A0ABT8K4Q4_9MICC</name>
<dbReference type="InterPro" id="IPR012340">
    <property type="entry name" value="NA-bd_OB-fold"/>
</dbReference>
<feature type="domain" description="TRAM" evidence="6">
    <location>
        <begin position="20"/>
        <end position="80"/>
    </location>
</feature>
<dbReference type="Gene3D" id="3.40.50.150">
    <property type="entry name" value="Vaccinia Virus protein VP39"/>
    <property type="match status" value="1"/>
</dbReference>
<proteinExistence type="inferred from homology"/>
<evidence type="ECO:0000256" key="5">
    <source>
        <dbReference type="SAM" id="MobiDB-lite"/>
    </source>
</evidence>
<dbReference type="PANTHER" id="PTHR11061">
    <property type="entry name" value="RNA M5U METHYLTRANSFERASE"/>
    <property type="match status" value="1"/>
</dbReference>
<gene>
    <name evidence="7" type="ORF">P5G52_14035</name>
</gene>
<feature type="binding site" evidence="4">
    <location>
        <position position="316"/>
    </location>
    <ligand>
        <name>S-adenosyl-L-methionine</name>
        <dbReference type="ChEBI" id="CHEBI:59789"/>
    </ligand>
</feature>
<keyword evidence="1 4" id="KW-0489">Methyltransferase</keyword>
<feature type="binding site" evidence="4">
    <location>
        <position position="383"/>
    </location>
    <ligand>
        <name>S-adenosyl-L-methionine</name>
        <dbReference type="ChEBI" id="CHEBI:59789"/>
    </ligand>
</feature>
<reference evidence="7" key="1">
    <citation type="submission" date="2023-06" db="EMBL/GenBank/DDBJ databases">
        <title>MT1 and MT2 Draft Genomes of Novel Species.</title>
        <authorList>
            <person name="Venkateswaran K."/>
        </authorList>
    </citation>
    <scope>NUCLEOTIDE SEQUENCE</scope>
    <source>
        <strain evidence="7">IIF3SC-B10</strain>
    </source>
</reference>
<dbReference type="InterPro" id="IPR010280">
    <property type="entry name" value="U5_MeTrfase_fam"/>
</dbReference>
<comment type="similarity">
    <text evidence="4">Belongs to the class I-like SAM-binding methyltransferase superfamily. RNA M5U methyltransferase family.</text>
</comment>
<dbReference type="PROSITE" id="PS51687">
    <property type="entry name" value="SAM_MT_RNA_M5U"/>
    <property type="match status" value="1"/>
</dbReference>
<dbReference type="PROSITE" id="PS50926">
    <property type="entry name" value="TRAM"/>
    <property type="match status" value="1"/>
</dbReference>
<dbReference type="Pfam" id="PF01938">
    <property type="entry name" value="TRAM"/>
    <property type="match status" value="1"/>
</dbReference>
<feature type="binding site" evidence="4">
    <location>
        <position position="287"/>
    </location>
    <ligand>
        <name>S-adenosyl-L-methionine</name>
        <dbReference type="ChEBI" id="CHEBI:59789"/>
    </ligand>
</feature>